<dbReference type="Gene3D" id="1.20.1510.10">
    <property type="entry name" value="Cation efflux protein transmembrane domain"/>
    <property type="match status" value="1"/>
</dbReference>
<evidence type="ECO:0000313" key="11">
    <source>
        <dbReference type="Proteomes" id="UP000075398"/>
    </source>
</evidence>
<evidence type="ECO:0000256" key="7">
    <source>
        <dbReference type="SAM" id="Phobius"/>
    </source>
</evidence>
<dbReference type="GO" id="GO:0008324">
    <property type="term" value="F:monoatomic cation transmembrane transporter activity"/>
    <property type="evidence" value="ECO:0007669"/>
    <property type="project" value="InterPro"/>
</dbReference>
<dbReference type="EMBL" id="LNGC01000089">
    <property type="protein sequence ID" value="KYC49695.1"/>
    <property type="molecule type" value="Genomic_DNA"/>
</dbReference>
<dbReference type="PANTHER" id="PTHR43840:SF15">
    <property type="entry name" value="MITOCHONDRIAL METAL TRANSPORTER 1-RELATED"/>
    <property type="match status" value="1"/>
</dbReference>
<evidence type="ECO:0000256" key="6">
    <source>
        <dbReference type="ARBA" id="ARBA00023136"/>
    </source>
</evidence>
<feature type="transmembrane region" description="Helical" evidence="7">
    <location>
        <begin position="20"/>
        <end position="39"/>
    </location>
</feature>
<evidence type="ECO:0000256" key="2">
    <source>
        <dbReference type="ARBA" id="ARBA00008114"/>
    </source>
</evidence>
<dbReference type="NCBIfam" id="TIGR01297">
    <property type="entry name" value="CDF"/>
    <property type="match status" value="1"/>
</dbReference>
<dbReference type="Gene3D" id="3.30.70.1350">
    <property type="entry name" value="Cation efflux protein, cytoplasmic domain"/>
    <property type="match status" value="1"/>
</dbReference>
<dbReference type="SUPFAM" id="SSF160240">
    <property type="entry name" value="Cation efflux protein cytoplasmic domain-like"/>
    <property type="match status" value="1"/>
</dbReference>
<proteinExistence type="inferred from homology"/>
<dbReference type="SUPFAM" id="SSF161111">
    <property type="entry name" value="Cation efflux protein transmembrane domain-like"/>
    <property type="match status" value="1"/>
</dbReference>
<dbReference type="PATRIC" id="fig|1705409.3.peg.1663"/>
<dbReference type="InterPro" id="IPR027469">
    <property type="entry name" value="Cation_efflux_TMD_sf"/>
</dbReference>
<dbReference type="InterPro" id="IPR002524">
    <property type="entry name" value="Cation_efflux"/>
</dbReference>
<dbReference type="InterPro" id="IPR036837">
    <property type="entry name" value="Cation_efflux_CTD_sf"/>
</dbReference>
<evidence type="ECO:0000313" key="10">
    <source>
        <dbReference type="EMBL" id="KYC49695.1"/>
    </source>
</evidence>
<keyword evidence="4 7" id="KW-0812">Transmembrane</keyword>
<keyword evidence="3" id="KW-0813">Transport</keyword>
<dbReference type="FunFam" id="1.20.1510.10:FF:000006">
    <property type="entry name" value="Divalent cation efflux transporter"/>
    <property type="match status" value="1"/>
</dbReference>
<name>A0A150IXQ5_9EURY</name>
<comment type="caution">
    <text evidence="10">The sequence shown here is derived from an EMBL/GenBank/DDBJ whole genome shotgun (WGS) entry which is preliminary data.</text>
</comment>
<dbReference type="InterPro" id="IPR050291">
    <property type="entry name" value="CDF_Transporter"/>
</dbReference>
<gene>
    <name evidence="10" type="ORF">AMQ22_01591</name>
</gene>
<protein>
    <submittedName>
        <fullName evidence="10">Ferrous iron efflux protein F</fullName>
    </submittedName>
</protein>
<reference evidence="10 11" key="1">
    <citation type="journal article" date="2016" name="ISME J.">
        <title>Chasing the elusive Euryarchaeota class WSA2: genomes reveal a uniquely fastidious methyl-reducing methanogen.</title>
        <authorList>
            <person name="Nobu M.K."/>
            <person name="Narihiro T."/>
            <person name="Kuroda K."/>
            <person name="Mei R."/>
            <person name="Liu W.T."/>
        </authorList>
    </citation>
    <scope>NUCLEOTIDE SEQUENCE [LARGE SCALE GENOMIC DNA]</scope>
    <source>
        <strain evidence="10">U1lsi0528_Bin055</strain>
    </source>
</reference>
<feature type="domain" description="Cation efflux protein cytoplasmic" evidence="9">
    <location>
        <begin position="223"/>
        <end position="300"/>
    </location>
</feature>
<dbReference type="GO" id="GO:0016020">
    <property type="term" value="C:membrane"/>
    <property type="evidence" value="ECO:0007669"/>
    <property type="project" value="UniProtKB-SubCell"/>
</dbReference>
<evidence type="ECO:0000256" key="1">
    <source>
        <dbReference type="ARBA" id="ARBA00004141"/>
    </source>
</evidence>
<evidence type="ECO:0000256" key="3">
    <source>
        <dbReference type="ARBA" id="ARBA00022448"/>
    </source>
</evidence>
<feature type="domain" description="Cation efflux protein transmembrane" evidence="8">
    <location>
        <begin position="20"/>
        <end position="218"/>
    </location>
</feature>
<organism evidence="10 11">
    <name type="scientific">Candidatus Methanofastidiosum methylothiophilum</name>
    <dbReference type="NCBI Taxonomy" id="1705564"/>
    <lineage>
        <taxon>Archaea</taxon>
        <taxon>Methanobacteriati</taxon>
        <taxon>Methanobacteriota</taxon>
        <taxon>Stenosarchaea group</taxon>
        <taxon>Candidatus Methanofastidiosia</taxon>
        <taxon>Candidatus Methanofastidiosales</taxon>
        <taxon>Candidatus Methanofastidiosaceae</taxon>
        <taxon>Candidatus Methanofastidiosum</taxon>
    </lineage>
</organism>
<dbReference type="PANTHER" id="PTHR43840">
    <property type="entry name" value="MITOCHONDRIAL METAL TRANSPORTER 1-RELATED"/>
    <property type="match status" value="1"/>
</dbReference>
<dbReference type="InterPro" id="IPR027470">
    <property type="entry name" value="Cation_efflux_CTD"/>
</dbReference>
<keyword evidence="5 7" id="KW-1133">Transmembrane helix</keyword>
<evidence type="ECO:0000256" key="4">
    <source>
        <dbReference type="ARBA" id="ARBA00022692"/>
    </source>
</evidence>
<sequence>MQEVLSAIERTEKGIKVTYIGLLVNIFLTLFKLIAGVLGQSTAMIADSIHSISDTASDIVVILGFQYVKKPIDDSHNYGHGKIETLSTAVVGLMLIVVAFFIVFSGGEKLLRSLEGQLIPKPEFIALYAAIISIIVKESMYRYTVKVGKDIDSSLIVANAWHHRSDALSSIGTMIGIGGAIFLGEKWRILDPIAAVFVSILIIKVTIEILRDSVNELIETSVDEVKKKELLDVISNVNGVKDFHKLRIRHIGHYYSMSIHILVEKSLNVVEAHQISDSVEEEIRKSLGHETIITVHIEPYHKE</sequence>
<evidence type="ECO:0000259" key="8">
    <source>
        <dbReference type="Pfam" id="PF01545"/>
    </source>
</evidence>
<dbReference type="Pfam" id="PF01545">
    <property type="entry name" value="Cation_efflux"/>
    <property type="match status" value="1"/>
</dbReference>
<evidence type="ECO:0000256" key="5">
    <source>
        <dbReference type="ARBA" id="ARBA00022989"/>
    </source>
</evidence>
<dbReference type="Proteomes" id="UP000075398">
    <property type="component" value="Unassembled WGS sequence"/>
</dbReference>
<dbReference type="AlphaFoldDB" id="A0A150IXQ5"/>
<comment type="subcellular location">
    <subcellularLocation>
        <location evidence="1">Membrane</location>
        <topology evidence="1">Multi-pass membrane protein</topology>
    </subcellularLocation>
</comment>
<keyword evidence="6 7" id="KW-0472">Membrane</keyword>
<dbReference type="Pfam" id="PF16916">
    <property type="entry name" value="ZT_dimer"/>
    <property type="match status" value="1"/>
</dbReference>
<accession>A0A150IXQ5</accession>
<evidence type="ECO:0000259" key="9">
    <source>
        <dbReference type="Pfam" id="PF16916"/>
    </source>
</evidence>
<dbReference type="InterPro" id="IPR058533">
    <property type="entry name" value="Cation_efflux_TM"/>
</dbReference>
<feature type="transmembrane region" description="Helical" evidence="7">
    <location>
        <begin position="85"/>
        <end position="104"/>
    </location>
</feature>
<comment type="similarity">
    <text evidence="2">Belongs to the cation diffusion facilitator (CDF) transporter (TC 2.A.4) family.</text>
</comment>